<dbReference type="GO" id="GO:1990281">
    <property type="term" value="C:efflux pump complex"/>
    <property type="evidence" value="ECO:0007669"/>
    <property type="project" value="TreeGrafter"/>
</dbReference>
<dbReference type="GO" id="GO:0015562">
    <property type="term" value="F:efflux transmembrane transporter activity"/>
    <property type="evidence" value="ECO:0007669"/>
    <property type="project" value="InterPro"/>
</dbReference>
<evidence type="ECO:0000256" key="7">
    <source>
        <dbReference type="ARBA" id="ARBA00023237"/>
    </source>
</evidence>
<keyword evidence="7" id="KW-0998">Cell outer membrane</keyword>
<keyword evidence="10" id="KW-1185">Reference proteome</keyword>
<feature type="signal peptide" evidence="8">
    <location>
        <begin position="1"/>
        <end position="25"/>
    </location>
</feature>
<reference evidence="9 10" key="1">
    <citation type="submission" date="2019-03" db="EMBL/GenBank/DDBJ databases">
        <authorList>
            <person name="Kim M.K.M."/>
        </authorList>
    </citation>
    <scope>NUCLEOTIDE SEQUENCE [LARGE SCALE GENOMIC DNA]</scope>
    <source>
        <strain evidence="9 10">17J68-12</strain>
    </source>
</reference>
<evidence type="ECO:0000256" key="4">
    <source>
        <dbReference type="ARBA" id="ARBA00022452"/>
    </source>
</evidence>
<accession>A0A4R1BLM2</accession>
<gene>
    <name evidence="9" type="ORF">EPD60_04100</name>
</gene>
<evidence type="ECO:0000256" key="2">
    <source>
        <dbReference type="ARBA" id="ARBA00007613"/>
    </source>
</evidence>
<organism evidence="9 10">
    <name type="scientific">Flaviaesturariibacter flavus</name>
    <dbReference type="NCBI Taxonomy" id="2502780"/>
    <lineage>
        <taxon>Bacteria</taxon>
        <taxon>Pseudomonadati</taxon>
        <taxon>Bacteroidota</taxon>
        <taxon>Chitinophagia</taxon>
        <taxon>Chitinophagales</taxon>
        <taxon>Chitinophagaceae</taxon>
        <taxon>Flaviaestuariibacter</taxon>
    </lineage>
</organism>
<evidence type="ECO:0000256" key="6">
    <source>
        <dbReference type="ARBA" id="ARBA00023136"/>
    </source>
</evidence>
<sequence length="444" mass="47379">MKNSSITARTFPLVAALLLAGAASAQRPLPVSEAVTLSLRNNKSLQGSAARIAGAQAAVREAQDRRLPDASVSGSYMRLNKPNVSLKSQQGNGGNAASPNSAAYGMANVSLPLYAGGRIRYGIESSQLLEKAARLDADADRESVVANTLDAYNNLFKARAAVRLVSENLTTARERVRELSNQERNGLLARNDLLKAQLAQSNIELALVDAQNNLELANVNMNLMLGLPDTTQLLPDSAALPAPATLEPVTTFVDQALKQRADLEALGLRRDAAATGVKAVRAERLPSLALTGGYVALTVPGVLTVTNAVNIGLGVKYDIGTLWKNKARVQAAQAREQEATAGIAQLSEGIRLQVHQRYLAYLTARKKIDVYATAIEQAEENDRVIRNKFRNGLATTTELLDADAALLQARLNRAFAENDANLAYYRLREAAGTLAGEGGAFNGK</sequence>
<keyword evidence="5" id="KW-0812">Transmembrane</keyword>
<comment type="similarity">
    <text evidence="2">Belongs to the outer membrane factor (OMF) (TC 1.B.17) family.</text>
</comment>
<keyword evidence="4" id="KW-1134">Transmembrane beta strand</keyword>
<keyword evidence="6" id="KW-0472">Membrane</keyword>
<evidence type="ECO:0000256" key="8">
    <source>
        <dbReference type="SAM" id="SignalP"/>
    </source>
</evidence>
<dbReference type="Proteomes" id="UP000295334">
    <property type="component" value="Unassembled WGS sequence"/>
</dbReference>
<dbReference type="InterPro" id="IPR051906">
    <property type="entry name" value="TolC-like"/>
</dbReference>
<dbReference type="RefSeq" id="WP_131447134.1">
    <property type="nucleotide sequence ID" value="NZ_SJZI01000006.1"/>
</dbReference>
<name>A0A4R1BLM2_9BACT</name>
<dbReference type="InterPro" id="IPR003423">
    <property type="entry name" value="OMP_efflux"/>
</dbReference>
<dbReference type="OrthoDB" id="680214at2"/>
<comment type="subcellular location">
    <subcellularLocation>
        <location evidence="1">Cell outer membrane</location>
    </subcellularLocation>
</comment>
<evidence type="ECO:0000313" key="9">
    <source>
        <dbReference type="EMBL" id="TCJ18227.1"/>
    </source>
</evidence>
<dbReference type="PANTHER" id="PTHR30026">
    <property type="entry name" value="OUTER MEMBRANE PROTEIN TOLC"/>
    <property type="match status" value="1"/>
</dbReference>
<evidence type="ECO:0000256" key="1">
    <source>
        <dbReference type="ARBA" id="ARBA00004442"/>
    </source>
</evidence>
<keyword evidence="8" id="KW-0732">Signal</keyword>
<keyword evidence="3" id="KW-0813">Transport</keyword>
<proteinExistence type="inferred from homology"/>
<dbReference type="GO" id="GO:0015288">
    <property type="term" value="F:porin activity"/>
    <property type="evidence" value="ECO:0007669"/>
    <property type="project" value="TreeGrafter"/>
</dbReference>
<comment type="caution">
    <text evidence="9">The sequence shown here is derived from an EMBL/GenBank/DDBJ whole genome shotgun (WGS) entry which is preliminary data.</text>
</comment>
<dbReference type="PANTHER" id="PTHR30026:SF20">
    <property type="entry name" value="OUTER MEMBRANE PROTEIN TOLC"/>
    <property type="match status" value="1"/>
</dbReference>
<protein>
    <submittedName>
        <fullName evidence="9">TolC family protein</fullName>
    </submittedName>
</protein>
<evidence type="ECO:0000313" key="10">
    <source>
        <dbReference type="Proteomes" id="UP000295334"/>
    </source>
</evidence>
<evidence type="ECO:0000256" key="5">
    <source>
        <dbReference type="ARBA" id="ARBA00022692"/>
    </source>
</evidence>
<evidence type="ECO:0000256" key="3">
    <source>
        <dbReference type="ARBA" id="ARBA00022448"/>
    </source>
</evidence>
<dbReference type="SUPFAM" id="SSF56954">
    <property type="entry name" value="Outer membrane efflux proteins (OEP)"/>
    <property type="match status" value="1"/>
</dbReference>
<dbReference type="GO" id="GO:0009279">
    <property type="term" value="C:cell outer membrane"/>
    <property type="evidence" value="ECO:0007669"/>
    <property type="project" value="UniProtKB-SubCell"/>
</dbReference>
<dbReference type="Gene3D" id="1.20.1600.10">
    <property type="entry name" value="Outer membrane efflux proteins (OEP)"/>
    <property type="match status" value="1"/>
</dbReference>
<dbReference type="Pfam" id="PF02321">
    <property type="entry name" value="OEP"/>
    <property type="match status" value="2"/>
</dbReference>
<dbReference type="AlphaFoldDB" id="A0A4R1BLM2"/>
<dbReference type="EMBL" id="SJZI01000006">
    <property type="protein sequence ID" value="TCJ18227.1"/>
    <property type="molecule type" value="Genomic_DNA"/>
</dbReference>
<feature type="chain" id="PRO_5020404299" evidence="8">
    <location>
        <begin position="26"/>
        <end position="444"/>
    </location>
</feature>